<feature type="compositionally biased region" description="Basic and acidic residues" evidence="2">
    <location>
        <begin position="86"/>
        <end position="98"/>
    </location>
</feature>
<protein>
    <recommendedName>
        <fullName evidence="5">Shugoshin C-terminal domain-containing protein</fullName>
    </recommendedName>
</protein>
<feature type="region of interest" description="Disordered" evidence="2">
    <location>
        <begin position="227"/>
        <end position="251"/>
    </location>
</feature>
<name>A0ABR3ERY7_9AGAR</name>
<feature type="compositionally biased region" description="Polar residues" evidence="2">
    <location>
        <begin position="353"/>
        <end position="372"/>
    </location>
</feature>
<feature type="coiled-coil region" evidence="1">
    <location>
        <begin position="11"/>
        <end position="55"/>
    </location>
</feature>
<accession>A0ABR3ERY7</accession>
<reference evidence="3 4" key="1">
    <citation type="submission" date="2024-02" db="EMBL/GenBank/DDBJ databases">
        <title>A draft genome for the cacao thread blight pathogen Marasmius crinis-equi.</title>
        <authorList>
            <person name="Cohen S.P."/>
            <person name="Baruah I.K."/>
            <person name="Amoako-Attah I."/>
            <person name="Bukari Y."/>
            <person name="Meinhardt L.W."/>
            <person name="Bailey B.A."/>
        </authorList>
    </citation>
    <scope>NUCLEOTIDE SEQUENCE [LARGE SCALE GENOMIC DNA]</scope>
    <source>
        <strain evidence="3 4">GH-76</strain>
    </source>
</reference>
<comment type="caution">
    <text evidence="3">The sequence shown here is derived from an EMBL/GenBank/DDBJ whole genome shotgun (WGS) entry which is preliminary data.</text>
</comment>
<evidence type="ECO:0008006" key="5">
    <source>
        <dbReference type="Google" id="ProtNLM"/>
    </source>
</evidence>
<gene>
    <name evidence="3" type="ORF">V5O48_016364</name>
</gene>
<keyword evidence="1" id="KW-0175">Coiled coil</keyword>
<feature type="compositionally biased region" description="Basic residues" evidence="2">
    <location>
        <begin position="121"/>
        <end position="132"/>
    </location>
</feature>
<organism evidence="3 4">
    <name type="scientific">Marasmius crinis-equi</name>
    <dbReference type="NCBI Taxonomy" id="585013"/>
    <lineage>
        <taxon>Eukaryota</taxon>
        <taxon>Fungi</taxon>
        <taxon>Dikarya</taxon>
        <taxon>Basidiomycota</taxon>
        <taxon>Agaricomycotina</taxon>
        <taxon>Agaricomycetes</taxon>
        <taxon>Agaricomycetidae</taxon>
        <taxon>Agaricales</taxon>
        <taxon>Marasmiineae</taxon>
        <taxon>Marasmiaceae</taxon>
        <taxon>Marasmius</taxon>
    </lineage>
</organism>
<feature type="region of interest" description="Disordered" evidence="2">
    <location>
        <begin position="73"/>
        <end position="138"/>
    </location>
</feature>
<keyword evidence="4" id="KW-1185">Reference proteome</keyword>
<sequence>MSPSHARQREREGLERAMVAIDERLKQERETLAMLAKLMKEGNEAQSEYRERRAERWRVERRIETLGAERKVLEQGSKALSTGGTHHPERNDTQELSRTEQNLRSFLSEAYSPTRATFRPASRRPGVRHRNHLSAPNMRPRRMTLNDVQPMKLRRLSVEETFAEVIKGHRKTLAKAARVESGEEEDQPVALDAPNATRHIISKSLPESLSVQPPPLTSVMEDDECVERNHSPSFSSSSDPEQDDYPLSPDTGTALIFRHHLLPRDVDDDDIEFEIPAYAKDLVTQFDQNRSQVDVGLAIRSQDKHSPTSPPSPFRTPRKHRDHGNRHSPSKQLGHGLLMPRPSLVVPDGEGSPSKSRPVSLIESMSSQTAEGSSYDLRAAAADREMTASPSPTLGKRLRRKLSKRIFRKW</sequence>
<feature type="region of interest" description="Disordered" evidence="2">
    <location>
        <begin position="298"/>
        <end position="375"/>
    </location>
</feature>
<dbReference type="EMBL" id="JBAHYK010002178">
    <property type="protein sequence ID" value="KAL0565655.1"/>
    <property type="molecule type" value="Genomic_DNA"/>
</dbReference>
<evidence type="ECO:0000313" key="3">
    <source>
        <dbReference type="EMBL" id="KAL0565655.1"/>
    </source>
</evidence>
<evidence type="ECO:0000256" key="2">
    <source>
        <dbReference type="SAM" id="MobiDB-lite"/>
    </source>
</evidence>
<evidence type="ECO:0000256" key="1">
    <source>
        <dbReference type="SAM" id="Coils"/>
    </source>
</evidence>
<evidence type="ECO:0000313" key="4">
    <source>
        <dbReference type="Proteomes" id="UP001465976"/>
    </source>
</evidence>
<dbReference type="Proteomes" id="UP001465976">
    <property type="component" value="Unassembled WGS sequence"/>
</dbReference>
<feature type="compositionally biased region" description="Basic residues" evidence="2">
    <location>
        <begin position="316"/>
        <end position="329"/>
    </location>
</feature>
<proteinExistence type="predicted"/>